<keyword evidence="3" id="KW-1185">Reference proteome</keyword>
<dbReference type="EMBL" id="AP014546">
    <property type="protein sequence ID" value="BBB29118.1"/>
    <property type="molecule type" value="Genomic_DNA"/>
</dbReference>
<dbReference type="KEGG" id="njp:NEJAP_1164"/>
<dbReference type="InterPro" id="IPR041047">
    <property type="entry name" value="LPD1"/>
</dbReference>
<evidence type="ECO:0000313" key="3">
    <source>
        <dbReference type="Proteomes" id="UP000595332"/>
    </source>
</evidence>
<dbReference type="RefSeq" id="WP_201349751.1">
    <property type="nucleotide sequence ID" value="NZ_AP014546.1"/>
</dbReference>
<gene>
    <name evidence="2" type="ORF">NEJAP_1164</name>
</gene>
<accession>A0A7R6P8B4</accession>
<proteinExistence type="predicted"/>
<dbReference type="NCBIfam" id="NF041907">
    <property type="entry name" value="CLCA_X"/>
    <property type="match status" value="1"/>
</dbReference>
<dbReference type="AlphaFoldDB" id="A0A7R6P8B4"/>
<evidence type="ECO:0000259" key="1">
    <source>
        <dbReference type="Pfam" id="PF18796"/>
    </source>
</evidence>
<dbReference type="Proteomes" id="UP000595332">
    <property type="component" value="Chromosome"/>
</dbReference>
<name>A0A7R6P8B4_9GAMM</name>
<organism evidence="2 3">
    <name type="scientific">Neptunomonas japonica JAMM 1380</name>
    <dbReference type="NCBI Taxonomy" id="1441457"/>
    <lineage>
        <taxon>Bacteria</taxon>
        <taxon>Pseudomonadati</taxon>
        <taxon>Pseudomonadota</taxon>
        <taxon>Gammaproteobacteria</taxon>
        <taxon>Oceanospirillales</taxon>
        <taxon>Oceanospirillaceae</taxon>
        <taxon>Neptunomonas</taxon>
    </lineage>
</organism>
<dbReference type="Pfam" id="PF18796">
    <property type="entry name" value="LPD1"/>
    <property type="match status" value="1"/>
</dbReference>
<sequence>MTLPREFYRHGPDVRQGQQVSFVEVRRRFDFASIRIGRWVTQSEQVRAAGLFYDALVDLMSILQCPEPLISLRGSLSLQYGIGGRPGVAAHYQPSMRCFSLAKNAGPGSIAHEWFHAFDHYLGSTAFDDASSGMFASKAWLSEATPVVHPLNDDLYACFRSIMLDEDGESPSQLFQVSARIDRAMSQVYYSQPEELCARAFEAFIQDAVITNNFLVSGTKATAEAQQGLYPLGGQRERINLAFQHYFNRLGAALNREISRGIRKSAT</sequence>
<protein>
    <recommendedName>
        <fullName evidence="1">Large polyvalent protein-associated domain-containing protein</fullName>
    </recommendedName>
</protein>
<reference evidence="2 3" key="1">
    <citation type="journal article" date="2008" name="Int. J. Syst. Evol. Microbiol.">
        <title>Neptunomonas japonica sp. nov., an Osedax japonicus symbiont-like bacterium isolated from sediment adjacent to sperm whale carcasses off Kagoshima, Japan.</title>
        <authorList>
            <person name="Miyazaki M."/>
            <person name="Nogi Y."/>
            <person name="Fujiwara Y."/>
            <person name="Kawato M."/>
            <person name="Kubokawa K."/>
            <person name="Horikoshi K."/>
        </authorList>
    </citation>
    <scope>NUCLEOTIDE SEQUENCE [LARGE SCALE GENOMIC DNA]</scope>
    <source>
        <strain evidence="2 3">JAMM 1380</strain>
    </source>
</reference>
<feature type="domain" description="Large polyvalent protein-associated" evidence="1">
    <location>
        <begin position="182"/>
        <end position="253"/>
    </location>
</feature>
<evidence type="ECO:0000313" key="2">
    <source>
        <dbReference type="EMBL" id="BBB29118.1"/>
    </source>
</evidence>